<comment type="similarity">
    <text evidence="1 7 8">Belongs to the bacterial ribosomal protein bL20 family.</text>
</comment>
<dbReference type="RefSeq" id="WP_145417444.1">
    <property type="nucleotide sequence ID" value="NZ_CP036526.1"/>
</dbReference>
<gene>
    <name evidence="7 9" type="primary">rplT</name>
    <name evidence="9" type="ORF">K239x_18320</name>
</gene>
<dbReference type="GO" id="GO:0005840">
    <property type="term" value="C:ribosome"/>
    <property type="evidence" value="ECO:0007669"/>
    <property type="project" value="UniProtKB-KW"/>
</dbReference>
<evidence type="ECO:0000256" key="3">
    <source>
        <dbReference type="ARBA" id="ARBA00022884"/>
    </source>
</evidence>
<dbReference type="CDD" id="cd07026">
    <property type="entry name" value="Ribosomal_L20"/>
    <property type="match status" value="1"/>
</dbReference>
<dbReference type="Gene3D" id="6.10.160.10">
    <property type="match status" value="1"/>
</dbReference>
<dbReference type="PANTHER" id="PTHR10986">
    <property type="entry name" value="39S RIBOSOMAL PROTEIN L20"/>
    <property type="match status" value="1"/>
</dbReference>
<keyword evidence="2 7" id="KW-0699">rRNA-binding</keyword>
<dbReference type="SUPFAM" id="SSF74731">
    <property type="entry name" value="Ribosomal protein L20"/>
    <property type="match status" value="1"/>
</dbReference>
<name>A0A517NS06_9BACT</name>
<evidence type="ECO:0000256" key="6">
    <source>
        <dbReference type="ARBA" id="ARBA00035172"/>
    </source>
</evidence>
<dbReference type="InterPro" id="IPR005813">
    <property type="entry name" value="Ribosomal_bL20"/>
</dbReference>
<dbReference type="GO" id="GO:0003735">
    <property type="term" value="F:structural constituent of ribosome"/>
    <property type="evidence" value="ECO:0007669"/>
    <property type="project" value="InterPro"/>
</dbReference>
<organism evidence="9 10">
    <name type="scientific">Stieleria marina</name>
    <dbReference type="NCBI Taxonomy" id="1930275"/>
    <lineage>
        <taxon>Bacteria</taxon>
        <taxon>Pseudomonadati</taxon>
        <taxon>Planctomycetota</taxon>
        <taxon>Planctomycetia</taxon>
        <taxon>Pirellulales</taxon>
        <taxon>Pirellulaceae</taxon>
        <taxon>Stieleria</taxon>
    </lineage>
</organism>
<dbReference type="InterPro" id="IPR035566">
    <property type="entry name" value="Ribosomal_protein_bL20_C"/>
</dbReference>
<dbReference type="GO" id="GO:1990904">
    <property type="term" value="C:ribonucleoprotein complex"/>
    <property type="evidence" value="ECO:0007669"/>
    <property type="project" value="UniProtKB-KW"/>
</dbReference>
<dbReference type="OrthoDB" id="9808966at2"/>
<accession>A0A517NS06</accession>
<dbReference type="FunFam" id="1.10.1900.20:FF:000001">
    <property type="entry name" value="50S ribosomal protein L20"/>
    <property type="match status" value="1"/>
</dbReference>
<dbReference type="InterPro" id="IPR049946">
    <property type="entry name" value="RIBOSOMAL_L20_CS"/>
</dbReference>
<dbReference type="PROSITE" id="PS00937">
    <property type="entry name" value="RIBOSOMAL_L20"/>
    <property type="match status" value="1"/>
</dbReference>
<evidence type="ECO:0000256" key="4">
    <source>
        <dbReference type="ARBA" id="ARBA00022980"/>
    </source>
</evidence>
<reference evidence="9 10" key="1">
    <citation type="submission" date="2019-02" db="EMBL/GenBank/DDBJ databases">
        <title>Deep-cultivation of Planctomycetes and their phenomic and genomic characterization uncovers novel biology.</title>
        <authorList>
            <person name="Wiegand S."/>
            <person name="Jogler M."/>
            <person name="Boedeker C."/>
            <person name="Pinto D."/>
            <person name="Vollmers J."/>
            <person name="Rivas-Marin E."/>
            <person name="Kohn T."/>
            <person name="Peeters S.H."/>
            <person name="Heuer A."/>
            <person name="Rast P."/>
            <person name="Oberbeckmann S."/>
            <person name="Bunk B."/>
            <person name="Jeske O."/>
            <person name="Meyerdierks A."/>
            <person name="Storesund J.E."/>
            <person name="Kallscheuer N."/>
            <person name="Luecker S."/>
            <person name="Lage O.M."/>
            <person name="Pohl T."/>
            <person name="Merkel B.J."/>
            <person name="Hornburger P."/>
            <person name="Mueller R.-W."/>
            <person name="Bruemmer F."/>
            <person name="Labrenz M."/>
            <person name="Spormann A.M."/>
            <person name="Op den Camp H."/>
            <person name="Overmann J."/>
            <person name="Amann R."/>
            <person name="Jetten M.S.M."/>
            <person name="Mascher T."/>
            <person name="Medema M.H."/>
            <person name="Devos D.P."/>
            <person name="Kaster A.-K."/>
            <person name="Ovreas L."/>
            <person name="Rohde M."/>
            <person name="Galperin M.Y."/>
            <person name="Jogler C."/>
        </authorList>
    </citation>
    <scope>NUCLEOTIDE SEQUENCE [LARGE SCALE GENOMIC DNA]</scope>
    <source>
        <strain evidence="9 10">K23_9</strain>
    </source>
</reference>
<dbReference type="Gene3D" id="1.10.1900.20">
    <property type="entry name" value="Ribosomal protein L20"/>
    <property type="match status" value="1"/>
</dbReference>
<keyword evidence="10" id="KW-1185">Reference proteome</keyword>
<evidence type="ECO:0000256" key="7">
    <source>
        <dbReference type="HAMAP-Rule" id="MF_00382"/>
    </source>
</evidence>
<keyword evidence="5 7" id="KW-0687">Ribonucleoprotein</keyword>
<evidence type="ECO:0000313" key="10">
    <source>
        <dbReference type="Proteomes" id="UP000319817"/>
    </source>
</evidence>
<dbReference type="NCBIfam" id="TIGR01032">
    <property type="entry name" value="rplT_bact"/>
    <property type="match status" value="1"/>
</dbReference>
<dbReference type="GO" id="GO:0006412">
    <property type="term" value="P:translation"/>
    <property type="evidence" value="ECO:0007669"/>
    <property type="project" value="InterPro"/>
</dbReference>
<dbReference type="GO" id="GO:0019843">
    <property type="term" value="F:rRNA binding"/>
    <property type="evidence" value="ECO:0007669"/>
    <property type="project" value="UniProtKB-UniRule"/>
</dbReference>
<evidence type="ECO:0000256" key="8">
    <source>
        <dbReference type="RuleBase" id="RU000560"/>
    </source>
</evidence>
<dbReference type="HAMAP" id="MF_00382">
    <property type="entry name" value="Ribosomal_bL20"/>
    <property type="match status" value="1"/>
</dbReference>
<proteinExistence type="inferred from homology"/>
<dbReference type="Pfam" id="PF00453">
    <property type="entry name" value="Ribosomal_L20"/>
    <property type="match status" value="1"/>
</dbReference>
<dbReference type="GO" id="GO:0000027">
    <property type="term" value="P:ribosomal large subunit assembly"/>
    <property type="evidence" value="ECO:0007669"/>
    <property type="project" value="UniProtKB-UniRule"/>
</dbReference>
<dbReference type="AlphaFoldDB" id="A0A517NS06"/>
<evidence type="ECO:0000256" key="5">
    <source>
        <dbReference type="ARBA" id="ARBA00023274"/>
    </source>
</evidence>
<evidence type="ECO:0000256" key="1">
    <source>
        <dbReference type="ARBA" id="ARBA00007698"/>
    </source>
</evidence>
<protein>
    <recommendedName>
        <fullName evidence="6 7">Large ribosomal subunit protein bL20</fullName>
    </recommendedName>
</protein>
<dbReference type="Proteomes" id="UP000319817">
    <property type="component" value="Chromosome"/>
</dbReference>
<evidence type="ECO:0000313" key="9">
    <source>
        <dbReference type="EMBL" id="QDT09879.1"/>
    </source>
</evidence>
<evidence type="ECO:0000256" key="2">
    <source>
        <dbReference type="ARBA" id="ARBA00022730"/>
    </source>
</evidence>
<keyword evidence="3 7" id="KW-0694">RNA-binding</keyword>
<dbReference type="EMBL" id="CP036526">
    <property type="protein sequence ID" value="QDT09879.1"/>
    <property type="molecule type" value="Genomic_DNA"/>
</dbReference>
<keyword evidence="4 7" id="KW-0689">Ribosomal protein</keyword>
<dbReference type="PRINTS" id="PR00062">
    <property type="entry name" value="RIBOSOMALL20"/>
</dbReference>
<comment type="function">
    <text evidence="7 8">Binds directly to 23S ribosomal RNA and is necessary for the in vitro assembly process of the 50S ribosomal subunit. It is not involved in the protein synthesizing functions of that subunit.</text>
</comment>
<sequence>MRTTKGAARTKSKKRLFKRAKGFRGGRGNLTRTVKETLLRSGAYAFRDRRVKKREFRKLWIIRLNAAARQHGIRYSEFIFGLKKAGIEMDRKTLSEMAIHDEAGFKDVCDKVKEALAA</sequence>